<dbReference type="InterPro" id="IPR001387">
    <property type="entry name" value="Cro/C1-type_HTH"/>
</dbReference>
<sequence length="117" mass="12776">MSAIPHASPEHVLAKAVKNAAKQLGLSQSELSEVIGKDRSAISRNGIHIESKPGQLAALLIRCYRSLYALMGGDTANMRHFMQTENKLTHGIPAQQIRDVQGLVRVTEFLDAMRGRG</sequence>
<dbReference type="Pfam" id="PF20432">
    <property type="entry name" value="Xre-like-HTH"/>
    <property type="match status" value="1"/>
</dbReference>
<dbReference type="CDD" id="cd00093">
    <property type="entry name" value="HTH_XRE"/>
    <property type="match status" value="1"/>
</dbReference>
<reference evidence="2 3" key="1">
    <citation type="submission" date="2018-07" db="EMBL/GenBank/DDBJ databases">
        <title>Corallincola holothuriorum sp. nov., a new facultative anaerobe isolated from sea cucumber Apostichopus japonicus.</title>
        <authorList>
            <person name="Xia H."/>
        </authorList>
    </citation>
    <scope>NUCLEOTIDE SEQUENCE [LARGE SCALE GENOMIC DNA]</scope>
    <source>
        <strain evidence="2 3">C4</strain>
    </source>
</reference>
<dbReference type="Proteomes" id="UP000252558">
    <property type="component" value="Unassembled WGS sequence"/>
</dbReference>
<feature type="domain" description="HTH cro/C1-type" evidence="1">
    <location>
        <begin position="17"/>
        <end position="44"/>
    </location>
</feature>
<protein>
    <submittedName>
        <fullName evidence="2">DUF2384 domain-containing protein</fullName>
    </submittedName>
</protein>
<dbReference type="InterPro" id="IPR046847">
    <property type="entry name" value="Xre-like_HTH"/>
</dbReference>
<dbReference type="InterPro" id="IPR024467">
    <property type="entry name" value="Xre/MbcA/ParS-like_toxin-bd"/>
</dbReference>
<dbReference type="Pfam" id="PF09722">
    <property type="entry name" value="Xre_MbcA_ParS_C"/>
    <property type="match status" value="1"/>
</dbReference>
<proteinExistence type="predicted"/>
<dbReference type="EMBL" id="QPID01000002">
    <property type="protein sequence ID" value="RCU51921.1"/>
    <property type="molecule type" value="Genomic_DNA"/>
</dbReference>
<dbReference type="RefSeq" id="WP_114337351.1">
    <property type="nucleotide sequence ID" value="NZ_QPID01000002.1"/>
</dbReference>
<organism evidence="2 3">
    <name type="scientific">Corallincola holothuriorum</name>
    <dbReference type="NCBI Taxonomy" id="2282215"/>
    <lineage>
        <taxon>Bacteria</taxon>
        <taxon>Pseudomonadati</taxon>
        <taxon>Pseudomonadota</taxon>
        <taxon>Gammaproteobacteria</taxon>
        <taxon>Alteromonadales</taxon>
        <taxon>Psychromonadaceae</taxon>
        <taxon>Corallincola</taxon>
    </lineage>
</organism>
<accession>A0A368NRP0</accession>
<name>A0A368NRP0_9GAMM</name>
<evidence type="ECO:0000313" key="3">
    <source>
        <dbReference type="Proteomes" id="UP000252558"/>
    </source>
</evidence>
<dbReference type="OrthoDB" id="565125at2"/>
<dbReference type="SUPFAM" id="SSF47413">
    <property type="entry name" value="lambda repressor-like DNA-binding domains"/>
    <property type="match status" value="1"/>
</dbReference>
<evidence type="ECO:0000313" key="2">
    <source>
        <dbReference type="EMBL" id="RCU51921.1"/>
    </source>
</evidence>
<keyword evidence="3" id="KW-1185">Reference proteome</keyword>
<dbReference type="AlphaFoldDB" id="A0A368NRP0"/>
<comment type="caution">
    <text evidence="2">The sequence shown here is derived from an EMBL/GenBank/DDBJ whole genome shotgun (WGS) entry which is preliminary data.</text>
</comment>
<dbReference type="InterPro" id="IPR010982">
    <property type="entry name" value="Lambda_DNA-bd_dom_sf"/>
</dbReference>
<dbReference type="PROSITE" id="PS50943">
    <property type="entry name" value="HTH_CROC1"/>
    <property type="match status" value="1"/>
</dbReference>
<dbReference type="GO" id="GO:0003677">
    <property type="term" value="F:DNA binding"/>
    <property type="evidence" value="ECO:0007669"/>
    <property type="project" value="InterPro"/>
</dbReference>
<gene>
    <name evidence="2" type="ORF">DU002_05510</name>
</gene>
<evidence type="ECO:0000259" key="1">
    <source>
        <dbReference type="PROSITE" id="PS50943"/>
    </source>
</evidence>